<organism evidence="1">
    <name type="scientific">Pseudoalteromonas translucida KMM 520</name>
    <dbReference type="NCBI Taxonomy" id="1315283"/>
    <lineage>
        <taxon>Bacteria</taxon>
        <taxon>Pseudomonadati</taxon>
        <taxon>Pseudomonadota</taxon>
        <taxon>Gammaproteobacteria</taxon>
        <taxon>Alteromonadales</taxon>
        <taxon>Pseudoalteromonadaceae</taxon>
        <taxon>Pseudoalteromonas</taxon>
    </lineage>
</organism>
<dbReference type="RefSeq" id="WP_058374127.1">
    <property type="nucleotide sequence ID" value="NZ_CP011034.1"/>
</dbReference>
<name>A0A0U2X276_9GAMM</name>
<accession>A0A0U2X276</accession>
<protein>
    <recommendedName>
        <fullName evidence="3">Orphan protein</fullName>
    </recommendedName>
</protein>
<dbReference type="EMBL" id="CP011034">
    <property type="protein sequence ID" value="ALS34057.1"/>
    <property type="molecule type" value="Genomic_DNA"/>
</dbReference>
<dbReference type="OrthoDB" id="6312198at2"/>
<dbReference type="AlphaFoldDB" id="A0A0U2X276"/>
<gene>
    <name evidence="1" type="ORF">PTRA_a3033</name>
</gene>
<evidence type="ECO:0008006" key="3">
    <source>
        <dbReference type="Google" id="ProtNLM"/>
    </source>
</evidence>
<dbReference type="PATRIC" id="fig|1315283.4.peg.2644"/>
<proteinExistence type="predicted"/>
<evidence type="ECO:0000313" key="1">
    <source>
        <dbReference type="EMBL" id="ALS34057.1"/>
    </source>
</evidence>
<dbReference type="KEGG" id="ptn:PTRA_a3033"/>
<sequence>MLVNYLIQSPNKAVNNLSKQMDLQSELKRQHHMAFKYRLKRFAVTKVGISSAFLAGAVVQAGSTKSGLIKKYAWLARLLA</sequence>
<reference evidence="1 2" key="1">
    <citation type="submission" date="2015-03" db="EMBL/GenBank/DDBJ databases">
        <authorList>
            <person name="Murphy D."/>
        </authorList>
    </citation>
    <scope>NUCLEOTIDE SEQUENCE [LARGE SCALE GENOMIC DNA]</scope>
    <source>
        <strain evidence="1 2">KMM 520</strain>
    </source>
</reference>
<evidence type="ECO:0000313" key="2">
    <source>
        <dbReference type="Proteomes" id="UP000065261"/>
    </source>
</evidence>
<dbReference type="Proteomes" id="UP000065261">
    <property type="component" value="Chromosome I"/>
</dbReference>